<sequence>MKHGKNIAVGAVLCAYILLDLSVPEIFTYHVNTIIGLVLACMVVLWSFSIFHPFIGILALALLIKIIITNRNPSHLDVPSAITETMKEGNDDEDVEDFTSQAPSMGGPLPDAPVSTLEEEVISNMAPPMTSGGDGFGNTQVAPVLAKSQGSDLNE</sequence>
<organism evidence="3">
    <name type="scientific">viral metagenome</name>
    <dbReference type="NCBI Taxonomy" id="1070528"/>
    <lineage>
        <taxon>unclassified sequences</taxon>
        <taxon>metagenomes</taxon>
        <taxon>organismal metagenomes</taxon>
    </lineage>
</organism>
<feature type="region of interest" description="Disordered" evidence="1">
    <location>
        <begin position="86"/>
        <end position="110"/>
    </location>
</feature>
<evidence type="ECO:0000256" key="1">
    <source>
        <dbReference type="SAM" id="MobiDB-lite"/>
    </source>
</evidence>
<dbReference type="AlphaFoldDB" id="A0A6C0FAM0"/>
<evidence type="ECO:0000256" key="2">
    <source>
        <dbReference type="SAM" id="Phobius"/>
    </source>
</evidence>
<name>A0A6C0FAM0_9ZZZZ</name>
<feature type="transmembrane region" description="Helical" evidence="2">
    <location>
        <begin position="34"/>
        <end position="64"/>
    </location>
</feature>
<protein>
    <submittedName>
        <fullName evidence="3">Uncharacterized protein</fullName>
    </submittedName>
</protein>
<reference evidence="3" key="1">
    <citation type="journal article" date="2020" name="Nature">
        <title>Giant virus diversity and host interactions through global metagenomics.</title>
        <authorList>
            <person name="Schulz F."/>
            <person name="Roux S."/>
            <person name="Paez-Espino D."/>
            <person name="Jungbluth S."/>
            <person name="Walsh D.A."/>
            <person name="Denef V.J."/>
            <person name="McMahon K.D."/>
            <person name="Konstantinidis K.T."/>
            <person name="Eloe-Fadrosh E.A."/>
            <person name="Kyrpides N.C."/>
            <person name="Woyke T."/>
        </authorList>
    </citation>
    <scope>NUCLEOTIDE SEQUENCE</scope>
    <source>
        <strain evidence="3">GVMAG-S-ERX556106-38</strain>
    </source>
</reference>
<evidence type="ECO:0000313" key="3">
    <source>
        <dbReference type="EMBL" id="QHT38916.1"/>
    </source>
</evidence>
<proteinExistence type="predicted"/>
<dbReference type="EMBL" id="MN738836">
    <property type="protein sequence ID" value="QHT38916.1"/>
    <property type="molecule type" value="Genomic_DNA"/>
</dbReference>
<accession>A0A6C0FAM0</accession>
<keyword evidence="2" id="KW-0812">Transmembrane</keyword>
<keyword evidence="2" id="KW-0472">Membrane</keyword>
<keyword evidence="2" id="KW-1133">Transmembrane helix</keyword>